<protein>
    <recommendedName>
        <fullName evidence="2">histidine kinase</fullName>
        <ecNumber evidence="2">2.7.13.3</ecNumber>
    </recommendedName>
</protein>
<comment type="catalytic activity">
    <reaction evidence="1">
        <text>ATP + protein L-histidine = ADP + protein N-phospho-L-histidine.</text>
        <dbReference type="EC" id="2.7.13.3"/>
    </reaction>
</comment>
<reference evidence="8" key="1">
    <citation type="submission" date="2016-10" db="EMBL/GenBank/DDBJ databases">
        <title>Sequence of Gallionella enrichment culture.</title>
        <authorList>
            <person name="Poehlein A."/>
            <person name="Muehling M."/>
            <person name="Daniel R."/>
        </authorList>
    </citation>
    <scope>NUCLEOTIDE SEQUENCE</scope>
</reference>
<dbReference type="PANTHER" id="PTHR43711">
    <property type="entry name" value="TWO-COMPONENT HISTIDINE KINASE"/>
    <property type="match status" value="1"/>
</dbReference>
<sequence length="420" mass="45138">MSAEEEEALRRRIVRLEKINAALIERAERAPNALTTPYDLFRANVDLERMVRRRTGELRDSLRAIESMNGELAAARDAAERANRAKSRLLAHVGHDLLQPLGAARLFLDMLRAHPGDEDGALLARIDRAVATMETMLRDLMDLSRLESGGVAAWPRPLAVGDLLAELAADYGPVAARRGLELTVLPCRAVVRSDPAMLARLLRNLLSNALRYTRSGRVLVGCRRRGGALRIDVLDTGPGIAADRQDEIFEDFHHGDQPLPEGEVGHGLGLSIVRRLAETLGHGLSLESYPGRGTRFSVEVPLEAAAGEAEGDLGGALVLVMGGEAPRSRLAALLARWHCLPIQADGGGDAEAVAEEVGQRPDLLLICPPLAGAAARTAAARMRGVLGADLPVIVLDAEPGPAALYGLLRRRLAGRRHPLP</sequence>
<dbReference type="EMBL" id="MLJW01000120">
    <property type="protein sequence ID" value="OIQ98356.1"/>
    <property type="molecule type" value="Genomic_DNA"/>
</dbReference>
<dbReference type="InterPro" id="IPR003594">
    <property type="entry name" value="HATPase_dom"/>
</dbReference>
<dbReference type="EC" id="2.7.13.3" evidence="2"/>
<dbReference type="InterPro" id="IPR004358">
    <property type="entry name" value="Sig_transdc_His_kin-like_C"/>
</dbReference>
<dbReference type="GO" id="GO:0000155">
    <property type="term" value="F:phosphorelay sensor kinase activity"/>
    <property type="evidence" value="ECO:0007669"/>
    <property type="project" value="InterPro"/>
</dbReference>
<feature type="domain" description="Histidine kinase" evidence="7">
    <location>
        <begin position="92"/>
        <end position="304"/>
    </location>
</feature>
<dbReference type="FunFam" id="3.30.565.10:FF:000049">
    <property type="entry name" value="Two-component sensor histidine kinase"/>
    <property type="match status" value="1"/>
</dbReference>
<keyword evidence="5 8" id="KW-0418">Kinase</keyword>
<keyword evidence="4 8" id="KW-0808">Transferase</keyword>
<gene>
    <name evidence="8" type="primary">rcsC_3</name>
    <name evidence="8" type="ORF">GALL_196340</name>
</gene>
<evidence type="ECO:0000256" key="2">
    <source>
        <dbReference type="ARBA" id="ARBA00012438"/>
    </source>
</evidence>
<dbReference type="InterPro" id="IPR005467">
    <property type="entry name" value="His_kinase_dom"/>
</dbReference>
<evidence type="ECO:0000313" key="8">
    <source>
        <dbReference type="EMBL" id="OIQ98356.1"/>
    </source>
</evidence>
<dbReference type="Gene3D" id="1.10.287.130">
    <property type="match status" value="1"/>
</dbReference>
<dbReference type="InterPro" id="IPR036097">
    <property type="entry name" value="HisK_dim/P_sf"/>
</dbReference>
<dbReference type="InterPro" id="IPR050736">
    <property type="entry name" value="Sensor_HK_Regulatory"/>
</dbReference>
<evidence type="ECO:0000256" key="4">
    <source>
        <dbReference type="ARBA" id="ARBA00022679"/>
    </source>
</evidence>
<evidence type="ECO:0000256" key="1">
    <source>
        <dbReference type="ARBA" id="ARBA00000085"/>
    </source>
</evidence>
<dbReference type="CDD" id="cd00082">
    <property type="entry name" value="HisKA"/>
    <property type="match status" value="1"/>
</dbReference>
<dbReference type="Pfam" id="PF00512">
    <property type="entry name" value="HisKA"/>
    <property type="match status" value="1"/>
</dbReference>
<evidence type="ECO:0000256" key="3">
    <source>
        <dbReference type="ARBA" id="ARBA00022553"/>
    </source>
</evidence>
<dbReference type="PANTHER" id="PTHR43711:SF1">
    <property type="entry name" value="HISTIDINE KINASE 1"/>
    <property type="match status" value="1"/>
</dbReference>
<organism evidence="8">
    <name type="scientific">mine drainage metagenome</name>
    <dbReference type="NCBI Taxonomy" id="410659"/>
    <lineage>
        <taxon>unclassified sequences</taxon>
        <taxon>metagenomes</taxon>
        <taxon>ecological metagenomes</taxon>
    </lineage>
</organism>
<dbReference type="SMART" id="SM00388">
    <property type="entry name" value="HisKA"/>
    <property type="match status" value="1"/>
</dbReference>
<dbReference type="SUPFAM" id="SSF47384">
    <property type="entry name" value="Homodimeric domain of signal transducing histidine kinase"/>
    <property type="match status" value="1"/>
</dbReference>
<dbReference type="PRINTS" id="PR00344">
    <property type="entry name" value="BCTRLSENSOR"/>
</dbReference>
<dbReference type="InterPro" id="IPR036890">
    <property type="entry name" value="HATPase_C_sf"/>
</dbReference>
<comment type="caution">
    <text evidence="8">The sequence shown here is derived from an EMBL/GenBank/DDBJ whole genome shotgun (WGS) entry which is preliminary data.</text>
</comment>
<dbReference type="InterPro" id="IPR003661">
    <property type="entry name" value="HisK_dim/P_dom"/>
</dbReference>
<evidence type="ECO:0000256" key="6">
    <source>
        <dbReference type="ARBA" id="ARBA00023012"/>
    </source>
</evidence>
<evidence type="ECO:0000259" key="7">
    <source>
        <dbReference type="PROSITE" id="PS50109"/>
    </source>
</evidence>
<dbReference type="Pfam" id="PF02518">
    <property type="entry name" value="HATPase_c"/>
    <property type="match status" value="1"/>
</dbReference>
<evidence type="ECO:0000256" key="5">
    <source>
        <dbReference type="ARBA" id="ARBA00022777"/>
    </source>
</evidence>
<keyword evidence="6" id="KW-0902">Two-component regulatory system</keyword>
<dbReference type="AlphaFoldDB" id="A0A1J5S296"/>
<name>A0A1J5S296_9ZZZZ</name>
<dbReference type="PROSITE" id="PS50109">
    <property type="entry name" value="HIS_KIN"/>
    <property type="match status" value="1"/>
</dbReference>
<dbReference type="SUPFAM" id="SSF55874">
    <property type="entry name" value="ATPase domain of HSP90 chaperone/DNA topoisomerase II/histidine kinase"/>
    <property type="match status" value="1"/>
</dbReference>
<keyword evidence="3" id="KW-0597">Phosphoprotein</keyword>
<proteinExistence type="predicted"/>
<dbReference type="Gene3D" id="3.30.565.10">
    <property type="entry name" value="Histidine kinase-like ATPase, C-terminal domain"/>
    <property type="match status" value="1"/>
</dbReference>
<dbReference type="SMART" id="SM00387">
    <property type="entry name" value="HATPase_c"/>
    <property type="match status" value="1"/>
</dbReference>
<accession>A0A1J5S296</accession>